<gene>
    <name evidence="12" type="primary">phnT</name>
    <name evidence="12" type="ORF">CPPEL_06925</name>
</gene>
<protein>
    <submittedName>
        <fullName evidence="12">2-aminoethylphosphonate import ATP-binding protein PhnT</fullName>
    </submittedName>
</protein>
<dbReference type="GO" id="GO:0005524">
    <property type="term" value="F:ATP binding"/>
    <property type="evidence" value="ECO:0007669"/>
    <property type="project" value="UniProtKB-KW"/>
</dbReference>
<name>A0A3G6IV49_9CORY</name>
<evidence type="ECO:0000313" key="13">
    <source>
        <dbReference type="Proteomes" id="UP000271426"/>
    </source>
</evidence>
<keyword evidence="4 9" id="KW-0812">Transmembrane</keyword>
<dbReference type="Gene3D" id="1.10.3720.10">
    <property type="entry name" value="MetI-like"/>
    <property type="match status" value="1"/>
</dbReference>
<proteinExistence type="inferred from homology"/>
<evidence type="ECO:0000256" key="6">
    <source>
        <dbReference type="ARBA" id="ARBA00022840"/>
    </source>
</evidence>
<dbReference type="SMART" id="SM00382">
    <property type="entry name" value="AAA"/>
    <property type="match status" value="1"/>
</dbReference>
<dbReference type="InterPro" id="IPR000515">
    <property type="entry name" value="MetI-like"/>
</dbReference>
<evidence type="ECO:0000259" key="10">
    <source>
        <dbReference type="PROSITE" id="PS50893"/>
    </source>
</evidence>
<keyword evidence="2 9" id="KW-0813">Transport</keyword>
<dbReference type="EMBL" id="CP033898">
    <property type="protein sequence ID" value="AZA09496.1"/>
    <property type="molecule type" value="Genomic_DNA"/>
</dbReference>
<keyword evidence="7 9" id="KW-1133">Transmembrane helix</keyword>
<dbReference type="InterPro" id="IPR008995">
    <property type="entry name" value="Mo/tungstate-bd_C_term_dom"/>
</dbReference>
<dbReference type="GO" id="GO:0055085">
    <property type="term" value="P:transmembrane transport"/>
    <property type="evidence" value="ECO:0007669"/>
    <property type="project" value="InterPro"/>
</dbReference>
<dbReference type="InterPro" id="IPR003439">
    <property type="entry name" value="ABC_transporter-like_ATP-bd"/>
</dbReference>
<dbReference type="Pfam" id="PF00005">
    <property type="entry name" value="ABC_tran"/>
    <property type="match status" value="1"/>
</dbReference>
<comment type="similarity">
    <text evidence="9">Belongs to the binding-protein-dependent transport system permease family.</text>
</comment>
<feature type="transmembrane region" description="Helical" evidence="9">
    <location>
        <begin position="57"/>
        <end position="78"/>
    </location>
</feature>
<evidence type="ECO:0000313" key="12">
    <source>
        <dbReference type="EMBL" id="AZA09496.1"/>
    </source>
</evidence>
<evidence type="ECO:0000256" key="4">
    <source>
        <dbReference type="ARBA" id="ARBA00022692"/>
    </source>
</evidence>
<dbReference type="SUPFAM" id="SSF50331">
    <property type="entry name" value="MOP-like"/>
    <property type="match status" value="1"/>
</dbReference>
<keyword evidence="8 9" id="KW-0472">Membrane</keyword>
<accession>A0A3G6IV49</accession>
<evidence type="ECO:0000256" key="2">
    <source>
        <dbReference type="ARBA" id="ARBA00022448"/>
    </source>
</evidence>
<dbReference type="InterPro" id="IPR027417">
    <property type="entry name" value="P-loop_NTPase"/>
</dbReference>
<evidence type="ECO:0000256" key="9">
    <source>
        <dbReference type="RuleBase" id="RU363032"/>
    </source>
</evidence>
<keyword evidence="13" id="KW-1185">Reference proteome</keyword>
<feature type="transmembrane region" description="Helical" evidence="9">
    <location>
        <begin position="12"/>
        <end position="37"/>
    </location>
</feature>
<sequence length="626" mass="65739">MIQRLAPSAPRWVHLLAVLAGVFLLLPLIALCTRVAWTDIIGIALREDSLQMFALSLGSAVVATLCCLVLGIPLALWLQLLPRGAGLARGLVLLPLAMPPVVAGLALSAAFGRKGLVAPLLDATGIQLAFSFAGVVMAHCFIALPFVVVTVDAALRQFDREIWYSAQAVGMTPTQVVRRVLLPGVRPAILSGAGLAFVRSLGEFGTTLTFAGSLPGVTRTLPVGIYLARETDPDQAYALAALLVLLAVAVLAAVALLGRSPRVRTQQAVELRPVDVAALSALSASELGAPSIKVDDFYAQAGHTTALIGPNGAGKTTLLGKIAGRISAQVFIDGKPISEPMWQRGIVMLTQQPGLPRHCSVEQAIAMVHPEAARLLEAAGLEALANVPTAELSGGQAAQVALLRALAARPRVLLLDEPLAAVDVEAAQHWRALLAAAAKGRTVVFISHDPTDVATLSSKIAVLEQAQVRSIADTQEEFSRPSNSFVASFAGVNRLEGVVQSVEHGIAEMRVGDLHVVAQADGDLAVHDRAVAVFAPDAVTLKVVENPAGVESARNQWEGRITSVEFHKNIVFVRVKFATASITLHTTQASALRLSLGVGSSVICAIKALNVHVYRAPTPHASTEEL</sequence>
<dbReference type="PANTHER" id="PTHR30183">
    <property type="entry name" value="MOLYBDENUM TRANSPORT SYSTEM PERMEASE PROTEIN MODB"/>
    <property type="match status" value="1"/>
</dbReference>
<dbReference type="PANTHER" id="PTHR30183:SF3">
    <property type="entry name" value="MOLYBDENUM TRANSPORT SYSTEM PERMEASE PROTEIN MODB"/>
    <property type="match status" value="1"/>
</dbReference>
<dbReference type="SUPFAM" id="SSF161098">
    <property type="entry name" value="MetI-like"/>
    <property type="match status" value="1"/>
</dbReference>
<organism evidence="12 13">
    <name type="scientific">Corynebacterium pseudopelargi</name>
    <dbReference type="NCBI Taxonomy" id="2080757"/>
    <lineage>
        <taxon>Bacteria</taxon>
        <taxon>Bacillati</taxon>
        <taxon>Actinomycetota</taxon>
        <taxon>Actinomycetes</taxon>
        <taxon>Mycobacteriales</taxon>
        <taxon>Corynebacteriaceae</taxon>
        <taxon>Corynebacterium</taxon>
    </lineage>
</organism>
<dbReference type="Gene3D" id="2.40.50.100">
    <property type="match status" value="1"/>
</dbReference>
<evidence type="ECO:0000259" key="11">
    <source>
        <dbReference type="PROSITE" id="PS50928"/>
    </source>
</evidence>
<feature type="transmembrane region" description="Helical" evidence="9">
    <location>
        <begin position="90"/>
        <end position="112"/>
    </location>
</feature>
<dbReference type="PROSITE" id="PS50928">
    <property type="entry name" value="ABC_TM1"/>
    <property type="match status" value="1"/>
</dbReference>
<feature type="domain" description="ABC transmembrane type-1" evidence="11">
    <location>
        <begin position="53"/>
        <end position="258"/>
    </location>
</feature>
<dbReference type="PROSITE" id="PS50893">
    <property type="entry name" value="ABC_TRANSPORTER_2"/>
    <property type="match status" value="1"/>
</dbReference>
<feature type="domain" description="ABC transporter" evidence="10">
    <location>
        <begin position="271"/>
        <end position="490"/>
    </location>
</feature>
<evidence type="ECO:0000256" key="5">
    <source>
        <dbReference type="ARBA" id="ARBA00022741"/>
    </source>
</evidence>
<evidence type="ECO:0000256" key="1">
    <source>
        <dbReference type="ARBA" id="ARBA00004651"/>
    </source>
</evidence>
<dbReference type="AlphaFoldDB" id="A0A3G6IV49"/>
<dbReference type="CDD" id="cd06261">
    <property type="entry name" value="TM_PBP2"/>
    <property type="match status" value="1"/>
</dbReference>
<evidence type="ECO:0000256" key="8">
    <source>
        <dbReference type="ARBA" id="ARBA00023136"/>
    </source>
</evidence>
<dbReference type="InterPro" id="IPR035906">
    <property type="entry name" value="MetI-like_sf"/>
</dbReference>
<feature type="transmembrane region" description="Helical" evidence="9">
    <location>
        <begin position="236"/>
        <end position="257"/>
    </location>
</feature>
<dbReference type="Pfam" id="PF03459">
    <property type="entry name" value="TOBE"/>
    <property type="match status" value="1"/>
</dbReference>
<comment type="subcellular location">
    <subcellularLocation>
        <location evidence="1 9">Cell membrane</location>
        <topology evidence="1 9">Multi-pass membrane protein</topology>
    </subcellularLocation>
</comment>
<evidence type="ECO:0000256" key="3">
    <source>
        <dbReference type="ARBA" id="ARBA00022475"/>
    </source>
</evidence>
<dbReference type="Proteomes" id="UP000271426">
    <property type="component" value="Chromosome"/>
</dbReference>
<dbReference type="Pfam" id="PF00528">
    <property type="entry name" value="BPD_transp_1"/>
    <property type="match status" value="1"/>
</dbReference>
<dbReference type="Gene3D" id="3.40.50.300">
    <property type="entry name" value="P-loop containing nucleotide triphosphate hydrolases"/>
    <property type="match status" value="1"/>
</dbReference>
<keyword evidence="3" id="KW-1003">Cell membrane</keyword>
<keyword evidence="5" id="KW-0547">Nucleotide-binding</keyword>
<dbReference type="SUPFAM" id="SSF52540">
    <property type="entry name" value="P-loop containing nucleoside triphosphate hydrolases"/>
    <property type="match status" value="1"/>
</dbReference>
<dbReference type="GO" id="GO:0005886">
    <property type="term" value="C:plasma membrane"/>
    <property type="evidence" value="ECO:0007669"/>
    <property type="project" value="UniProtKB-SubCell"/>
</dbReference>
<dbReference type="InterPro" id="IPR003593">
    <property type="entry name" value="AAA+_ATPase"/>
</dbReference>
<dbReference type="GO" id="GO:0016887">
    <property type="term" value="F:ATP hydrolysis activity"/>
    <property type="evidence" value="ECO:0007669"/>
    <property type="project" value="InterPro"/>
</dbReference>
<dbReference type="InterPro" id="IPR005116">
    <property type="entry name" value="Transp-assoc_OB_typ1"/>
</dbReference>
<evidence type="ECO:0000256" key="7">
    <source>
        <dbReference type="ARBA" id="ARBA00022989"/>
    </source>
</evidence>
<keyword evidence="6 12" id="KW-0067">ATP-binding</keyword>
<dbReference type="KEGG" id="cpso:CPPEL_06925"/>
<reference evidence="12 13" key="1">
    <citation type="submission" date="2018-11" db="EMBL/GenBank/DDBJ databases">
        <authorList>
            <person name="Kleinhagauer T."/>
            <person name="Glaeser S.P."/>
            <person name="Spergser J."/>
            <person name="Ruckert C."/>
            <person name="Kaempfer P."/>
            <person name="Busse H.-J."/>
        </authorList>
    </citation>
    <scope>NUCLEOTIDE SEQUENCE [LARGE SCALE GENOMIC DNA]</scope>
    <source>
        <strain evidence="12 13">812CH</strain>
    </source>
</reference>
<feature type="transmembrane region" description="Helical" evidence="9">
    <location>
        <begin position="132"/>
        <end position="155"/>
    </location>
</feature>